<evidence type="ECO:0000256" key="3">
    <source>
        <dbReference type="ARBA" id="ARBA00022729"/>
    </source>
</evidence>
<organism evidence="5 6">
    <name type="scientific">Kluyvera cryocrescens</name>
    <name type="common">Kluyvera citrophila</name>
    <dbReference type="NCBI Taxonomy" id="580"/>
    <lineage>
        <taxon>Bacteria</taxon>
        <taxon>Pseudomonadati</taxon>
        <taxon>Pseudomonadota</taxon>
        <taxon>Gammaproteobacteria</taxon>
        <taxon>Enterobacterales</taxon>
        <taxon>Enterobacteriaceae</taxon>
        <taxon>Kluyvera</taxon>
    </lineage>
</organism>
<feature type="chain" id="PRO_5019804498" description="Curli production assembly/transport component CsgF" evidence="4">
    <location>
        <begin position="20"/>
        <end position="146"/>
    </location>
</feature>
<keyword evidence="3 4" id="KW-0732">Signal</keyword>
<dbReference type="NCBIfam" id="NF007469">
    <property type="entry name" value="PRK10050.1"/>
    <property type="match status" value="1"/>
</dbReference>
<keyword evidence="6" id="KW-1185">Reference proteome</keyword>
<proteinExistence type="predicted"/>
<reference evidence="5 6" key="1">
    <citation type="submission" date="2019-03" db="EMBL/GenBank/DDBJ databases">
        <authorList>
            <consortium name="Pathogen Informatics"/>
        </authorList>
    </citation>
    <scope>NUCLEOTIDE SEQUENCE [LARGE SCALE GENOMIC DNA]</scope>
    <source>
        <strain evidence="5 6">NCTC12993</strain>
    </source>
</reference>
<dbReference type="EMBL" id="CAADJD010000025">
    <property type="protein sequence ID" value="VFS81703.1"/>
    <property type="molecule type" value="Genomic_DNA"/>
</dbReference>
<dbReference type="Pfam" id="PF10614">
    <property type="entry name" value="CsgF"/>
    <property type="match status" value="1"/>
</dbReference>
<dbReference type="InterPro" id="IPR018893">
    <property type="entry name" value="T8SS_CsgF"/>
</dbReference>
<evidence type="ECO:0000313" key="6">
    <source>
        <dbReference type="Proteomes" id="UP000401081"/>
    </source>
</evidence>
<evidence type="ECO:0000313" key="5">
    <source>
        <dbReference type="EMBL" id="VFS81703.1"/>
    </source>
</evidence>
<protein>
    <recommendedName>
        <fullName evidence="2">Curli production assembly/transport component CsgF</fullName>
    </recommendedName>
</protein>
<gene>
    <name evidence="5" type="ORF">NCTC12993_06082</name>
</gene>
<evidence type="ECO:0000256" key="1">
    <source>
        <dbReference type="ARBA" id="ARBA00003989"/>
    </source>
</evidence>
<accession>A0A485C9V2</accession>
<sequence length="146" mass="15628">MKVLSLILGIGLLSTTAQAGNMTFQFINPNFGGNPNNGAFLLSEANAQNSYKDPDAYDWGSGATATSALDNFTSAIQSQLLGSLMGNISTGKPGRLVTKDFIVDITNTDGQLMMNILDRATGKSSTIQVQRPEQHFNKLISGEKRI</sequence>
<comment type="function">
    <text evidence="1">May be involved in the biogenesis of curli organelles.</text>
</comment>
<name>A0A485C9V2_KLUCR</name>
<evidence type="ECO:0000256" key="2">
    <source>
        <dbReference type="ARBA" id="ARBA00014031"/>
    </source>
</evidence>
<feature type="signal peptide" evidence="4">
    <location>
        <begin position="1"/>
        <end position="19"/>
    </location>
</feature>
<dbReference type="AlphaFoldDB" id="A0A485C9V2"/>
<evidence type="ECO:0000256" key="4">
    <source>
        <dbReference type="SAM" id="SignalP"/>
    </source>
</evidence>
<dbReference type="Proteomes" id="UP000401081">
    <property type="component" value="Unassembled WGS sequence"/>
</dbReference>